<evidence type="ECO:0000256" key="2">
    <source>
        <dbReference type="ARBA" id="ARBA00022737"/>
    </source>
</evidence>
<dbReference type="InterPro" id="IPR001611">
    <property type="entry name" value="Leu-rich_rpt"/>
</dbReference>
<feature type="region of interest" description="Disordered" evidence="5">
    <location>
        <begin position="2744"/>
        <end position="2790"/>
    </location>
</feature>
<dbReference type="Proteomes" id="UP000075880">
    <property type="component" value="Unassembled WGS sequence"/>
</dbReference>
<feature type="compositionally biased region" description="Low complexity" evidence="5">
    <location>
        <begin position="35"/>
        <end position="61"/>
    </location>
</feature>
<feature type="compositionally biased region" description="Low complexity" evidence="5">
    <location>
        <begin position="2202"/>
        <end position="2228"/>
    </location>
</feature>
<feature type="region of interest" description="Disordered" evidence="5">
    <location>
        <begin position="1630"/>
        <end position="1652"/>
    </location>
</feature>
<evidence type="ECO:0000313" key="6">
    <source>
        <dbReference type="EnsemblMetazoa" id="ENSAATROPP003322"/>
    </source>
</evidence>
<name>A0AAG5CWS0_ANOAO</name>
<dbReference type="EnsemblMetazoa" id="ENSAATROPT003459">
    <property type="protein sequence ID" value="ENSAATROPP003322"/>
    <property type="gene ID" value="ENSAATROPG002740"/>
</dbReference>
<evidence type="ECO:0000256" key="5">
    <source>
        <dbReference type="SAM" id="MobiDB-lite"/>
    </source>
</evidence>
<feature type="compositionally biased region" description="Low complexity" evidence="5">
    <location>
        <begin position="2760"/>
        <end position="2783"/>
    </location>
</feature>
<evidence type="ECO:0008006" key="8">
    <source>
        <dbReference type="Google" id="ProtNLM"/>
    </source>
</evidence>
<feature type="compositionally biased region" description="Acidic residues" evidence="5">
    <location>
        <begin position="293"/>
        <end position="302"/>
    </location>
</feature>
<feature type="compositionally biased region" description="Low complexity" evidence="5">
    <location>
        <begin position="2578"/>
        <end position="2589"/>
    </location>
</feature>
<feature type="compositionally biased region" description="Low complexity" evidence="5">
    <location>
        <begin position="1596"/>
        <end position="1612"/>
    </location>
</feature>
<feature type="compositionally biased region" description="Polar residues" evidence="5">
    <location>
        <begin position="2349"/>
        <end position="2365"/>
    </location>
</feature>
<feature type="compositionally biased region" description="Polar residues" evidence="5">
    <location>
        <begin position="2434"/>
        <end position="2448"/>
    </location>
</feature>
<keyword evidence="2" id="KW-0677">Repeat</keyword>
<comment type="similarity">
    <text evidence="3">Belongs to the PPP1R37 family.</text>
</comment>
<feature type="compositionally biased region" description="Acidic residues" evidence="5">
    <location>
        <begin position="472"/>
        <end position="486"/>
    </location>
</feature>
<feature type="region of interest" description="Disordered" evidence="5">
    <location>
        <begin position="2164"/>
        <end position="2228"/>
    </location>
</feature>
<sequence length="2937" mass="304102">MNVDVTEQSPQQAVQNQQQAQQEQEQKQQREEKPVVVALVISPSSASSPTSTVSPTASSISKNSSTDEVDETTAEADHPHSETQEQKRVVGRPVDEVRIERKDHHQDVCGGGDGGSGPLRQEERYQRSSTECAAPIAGTEADDADDDDDDGGAMTFVSANCGLLETTDNTLLAQCAPGNHVTPEKHGAESEEVATDEQIALNKTMPSEEITDSNTTTTNAAASTDAAPRDQELAAETLIPAKTSSSSSTSSSPPPGTGEEQVGGAAVDVALGDSGGSLPTATVLAAANNNPMPDEDNEDEQADSSSSSNSSSTSSSSNSSGCSESSSSSSINQNDRFNNNNNDNNNVGDDMREAESSADAGDGKVKVGTAGDNDSSLCAGLVAEEEGVRTSAATEIAPGQGEGNRVTLPNAERTRVAVLVTHSTAPAPLERVQILPETMDHDSKQQQEQEQEQQETDAKVLALAQVDHNDNDNDNAEDDDDDDDEGVGLTSTTVTTPVGGEVSEENNTISSTGSTTSAIVVSGSVEGSSSSPTPSSTAGATSSGELGGGSCTSSSSMDSSSSTSTAATTSAPTLSSSRSSSPTSSSESSSPSATVPQQVLAEAQPTTRHAEAAAAAPMADRQLCDSSRKGHSFVVVVVEGQSRNAGVDGTEEASPPPARSHQYHHHQSPTALTPSASMKNPATSPHLAVVKEDDGVGGDERGVDETTPSVSRPLTLAEELSQADAASSLSSALPASADAHGSAAAPAHSSAAVAAVLPKSAAGTAAAAAGVVVASSGSSRSTSPILHSSLKKSHRMGVTTGAAVMEAAAAAEVAATNETRRRVSFPKDAQLITGYLDPVNPWASISVCEASELLQLYRSSCKRHCTLPLKPVMEHLQSIDNSKGRVPLLSLKDQQLSYGACEALEEIFKHVQYRCIDLSHSGLDDVTASVMFDIIEYYEAANELDISDNLQMSSKSWTACINMLKKSQALNVLITRGPTISDYQATNLAKALNTSAIHTLKLEHCVLSQQPIASLCTMLKRNTVLRELWLAHNQLSCEDAQQIANLLRSNFYIQLIDISNNRIGDKGVEHIVTAIVEQSVYFKDMQEKKRKSDLNFSDLSSSLNSINNGAKHYFPQRLRSSEPISMASGGQAAAADDDRRCPPSAITLTPPVTPPSTPALPAIVTPTTETALDRSEKMETAQISDAGKTATMYTINQHGAGIESANDAAPAAPSPPTPPADAVAPPNVNLVQTSTNNSVSLQPSDREKPATVERPAGGLVTAEEEEALLLSAVGGEQRSEQTVEVEVKSTGGEIVQTDRSSAASTSLEDETFELLLSLETTPSDSPVPQAPKKARLAKQDSVLSEFEATLEAPVAMDTSTTDPTSGSSGGDEREEHKPKHETNSSGIIEAVVAKETPKVTMMEEDVAELCADYDDDGSNLQISQENLFVDLGIPAVCEESEDTETVATSVVAPLKKDELQLLIEKSQKVEDQLEAAVEAQEEEPEGAPVVQEVSTPAIPQPIPVRARKSAISIDDRQPPPSSMPIEAPKKDRMHSSSSDCIAGGGPTDGVVRMVEVQIKDSVPLSRSLDSVTGGDESDFESSSPFMTTAPSSFPNERSFSSESLNSETSIDSNDSKSSLKIIESKFAAKNGTLERQQQSNGSRESNGGDQASNAPAGLQVLVLWNNEITRNSVRHFSRLLEKTSTLDTLNVGSNLLCNNFVTGIGSALKANGSLTNLGLQGAHLSDKGAKAMAEVIEFGGNATLQRIDLRNNNIQKAGLEALNEAMKSNKSVTRIDLDDTPRRVKDTSLDGVGSEYSRLLNNIRAQCERNKNPPEPSEPISNASVKRARANYLSSRKISLTCPSIKTSPSAISGADKQHLLDPSGCKKMPPGTGGGRLRSPSPSPNPSPIASPVPSPSRNRFHVSRVTDGAGGSGGPSGSTSSPSPSSTGSSPTLFFPSNSRFRVVTVAEPDLKSANNRKSGSTISLPMSGSKPSPSVSPSLSIAGGGGGGSIGVSSSMGAVHRRPVCSSAPTLSSFPSPLSPLAAVPTTMGVRPMAPSPAPLLPVVTPSSNTFNTMLPTPLLAAPMGSSPTPIIVPTPVGPTLGNNPPMPLQPANVTQITPHQHQYQQLPPIAPLHPQQIGAPPQGYHFSTPYGMGSNTPLSFQQSPPMMLHQMTRQNAAPLPQTTAHLQQQQQQSQQLQQHTSQYTSAYPPHTKMRHASTPHQYHQQHHSSSSNSSTLHDSVLSSTSIESPDLEVKRFMSGGAGGGGGGGGGILDDSCCSSISSSSIDSIDNPNFVSTSISSTDESFDLIVNSPPPGSACSSFSIVPSHTTTTTASGQQEEESTLIARGSTSASGQPVVGGKVATGQPAQASLSSSSIGGQLNTATSSQESLYDVHDLSASSSSSLSGCPTVTNWMQLGAGAGAKQAPPTGLQHGSSVLAAPPPAAGGLKVASSNSNESTLTSVQSLERAEAVPVKAVSSEKAPRVRKTSWILGGVGGSGGAGGGGGGKHTESSSSGGSTPTPSGGGSGYPPAIEKLLSIFHNPSNLFSSSKASSASPPPPTPHASADATPSGGGSLPPSRKESPMGGLFHWAHGSNSSSSTSPTTSAKKDDDQQRAGALLKVNVSPETTLTPQQLQPLQNQAQYAHHHHHHHHHHHQLGATVQQSQQQSAEHMPPQLKVEMKENISPENTITHKLLSAANAPGAIAGEPGNTTTTTSTVVLAASNPAVTPHTKVIFQLGGDYDESEDDIETLTNKYGNNASLGGMGGGGQFHHHHPSSGPSNLLGGSTTSNSSGISIGSGTSAGGEIMAGGGMMMVPSPTPSGTSGGGQTSVSSDTVLVLSHLGQLARDSLSMFKNPSLTSQDSISIRSMDSLVEMAIDVNKPPTRAAEGGGVGTAAAAAAEAGAPSITSRPPSAPLVTHHPPTASASSPSSLALGRTASPTPSSPSVDKPSEQ</sequence>
<dbReference type="Pfam" id="PF13516">
    <property type="entry name" value="LRR_6"/>
    <property type="match status" value="2"/>
</dbReference>
<feature type="region of interest" description="Disordered" evidence="5">
    <location>
        <begin position="1844"/>
        <end position="1937"/>
    </location>
</feature>
<reference evidence="6" key="1">
    <citation type="submission" date="2024-04" db="UniProtKB">
        <authorList>
            <consortium name="EnsemblMetazoa"/>
        </authorList>
    </citation>
    <scope>IDENTIFICATION</scope>
    <source>
        <strain evidence="6">EBRO</strain>
    </source>
</reference>
<feature type="compositionally biased region" description="Polar residues" evidence="5">
    <location>
        <begin position="668"/>
        <end position="683"/>
    </location>
</feature>
<feature type="region of interest" description="Disordered" evidence="5">
    <location>
        <begin position="1125"/>
        <end position="1161"/>
    </location>
</feature>
<feature type="compositionally biased region" description="Polar residues" evidence="5">
    <location>
        <begin position="1633"/>
        <end position="1652"/>
    </location>
</feature>
<dbReference type="InterPro" id="IPR051279">
    <property type="entry name" value="PP1-Reg/Actin-Interact_Protein"/>
</dbReference>
<accession>A0AAG5CWS0</accession>
<feature type="compositionally biased region" description="Basic and acidic residues" evidence="5">
    <location>
        <begin position="349"/>
        <end position="365"/>
    </location>
</feature>
<feature type="compositionally biased region" description="Basic and acidic residues" evidence="5">
    <location>
        <begin position="75"/>
        <end position="107"/>
    </location>
</feature>
<feature type="compositionally biased region" description="Low complexity" evidence="5">
    <location>
        <begin position="2902"/>
        <end position="2918"/>
    </location>
</feature>
<feature type="region of interest" description="Disordered" evidence="5">
    <location>
        <begin position="1954"/>
        <end position="1986"/>
    </location>
</feature>
<dbReference type="InterPro" id="IPR032675">
    <property type="entry name" value="LRR_dom_sf"/>
</dbReference>
<feature type="compositionally biased region" description="Low complexity" evidence="5">
    <location>
        <begin position="2165"/>
        <end position="2186"/>
    </location>
</feature>
<feature type="region of interest" description="Disordered" evidence="5">
    <location>
        <begin position="2303"/>
        <end position="2365"/>
    </location>
</feature>
<feature type="compositionally biased region" description="Basic and acidic residues" evidence="5">
    <location>
        <begin position="1370"/>
        <end position="1382"/>
    </location>
</feature>
<feature type="region of interest" description="Disordered" evidence="5">
    <location>
        <begin position="1204"/>
        <end position="1230"/>
    </location>
</feature>
<feature type="compositionally biased region" description="Polar residues" evidence="5">
    <location>
        <begin position="1955"/>
        <end position="1967"/>
    </location>
</feature>
<feature type="region of interest" description="Disordered" evidence="5">
    <location>
        <begin position="644"/>
        <end position="712"/>
    </location>
</feature>
<keyword evidence="4" id="KW-0175">Coiled coil</keyword>
<feature type="compositionally biased region" description="Low complexity" evidence="5">
    <location>
        <begin position="505"/>
        <end position="544"/>
    </location>
</feature>
<dbReference type="PANTHER" id="PTHR24112">
    <property type="entry name" value="LEUCINE-RICH REPEAT, ISOFORM F-RELATED"/>
    <property type="match status" value="1"/>
</dbReference>
<feature type="compositionally biased region" description="Basic and acidic residues" evidence="5">
    <location>
        <begin position="24"/>
        <end position="34"/>
    </location>
</feature>
<feature type="compositionally biased region" description="Basic and acidic residues" evidence="5">
    <location>
        <begin position="689"/>
        <end position="704"/>
    </location>
</feature>
<feature type="region of interest" description="Disordered" evidence="5">
    <location>
        <begin position="2885"/>
        <end position="2937"/>
    </location>
</feature>
<evidence type="ECO:0000256" key="1">
    <source>
        <dbReference type="ARBA" id="ARBA00022614"/>
    </source>
</evidence>
<feature type="compositionally biased region" description="Low complexity" evidence="5">
    <location>
        <begin position="1968"/>
        <end position="1984"/>
    </location>
</feature>
<feature type="region of interest" description="Disordered" evidence="5">
    <location>
        <begin position="1"/>
        <end position="151"/>
    </location>
</feature>
<dbReference type="SMART" id="SM00368">
    <property type="entry name" value="LRR_RI"/>
    <property type="match status" value="7"/>
</dbReference>
<feature type="region of interest" description="Disordered" evidence="5">
    <location>
        <begin position="2404"/>
        <end position="2515"/>
    </location>
</feature>
<feature type="compositionally biased region" description="Low complexity" evidence="5">
    <location>
        <begin position="551"/>
        <end position="594"/>
    </location>
</feature>
<feature type="region of interest" description="Disordered" evidence="5">
    <location>
        <begin position="1350"/>
        <end position="1385"/>
    </location>
</feature>
<feature type="compositionally biased region" description="Low complexity" evidence="5">
    <location>
        <begin position="1919"/>
        <end position="1934"/>
    </location>
</feature>
<organism evidence="6 7">
    <name type="scientific">Anopheles atroparvus</name>
    <name type="common">European mosquito</name>
    <dbReference type="NCBI Taxonomy" id="41427"/>
    <lineage>
        <taxon>Eukaryota</taxon>
        <taxon>Metazoa</taxon>
        <taxon>Ecdysozoa</taxon>
        <taxon>Arthropoda</taxon>
        <taxon>Hexapoda</taxon>
        <taxon>Insecta</taxon>
        <taxon>Pterygota</taxon>
        <taxon>Neoptera</taxon>
        <taxon>Endopterygota</taxon>
        <taxon>Diptera</taxon>
        <taxon>Nematocera</taxon>
        <taxon>Culicoidea</taxon>
        <taxon>Culicidae</taxon>
        <taxon>Anophelinae</taxon>
        <taxon>Anopheles</taxon>
    </lineage>
</organism>
<feature type="region of interest" description="Disordered" evidence="5">
    <location>
        <begin position="202"/>
        <end position="375"/>
    </location>
</feature>
<evidence type="ECO:0000256" key="3">
    <source>
        <dbReference type="ARBA" id="ARBA00038315"/>
    </source>
</evidence>
<feature type="region of interest" description="Disordered" evidence="5">
    <location>
        <begin position="2531"/>
        <end position="2597"/>
    </location>
</feature>
<feature type="region of interest" description="Disordered" evidence="5">
    <location>
        <begin position="2622"/>
        <end position="2655"/>
    </location>
</feature>
<feature type="region of interest" description="Disordered" evidence="5">
    <location>
        <begin position="425"/>
        <end position="598"/>
    </location>
</feature>
<dbReference type="Gene3D" id="3.80.10.10">
    <property type="entry name" value="Ribonuclease Inhibitor"/>
    <property type="match status" value="2"/>
</dbReference>
<feature type="region of interest" description="Disordered" evidence="5">
    <location>
        <begin position="1505"/>
        <end position="1548"/>
    </location>
</feature>
<feature type="region of interest" description="Disordered" evidence="5">
    <location>
        <begin position="390"/>
        <end position="409"/>
    </location>
</feature>
<evidence type="ECO:0000313" key="7">
    <source>
        <dbReference type="Proteomes" id="UP000075880"/>
    </source>
</evidence>
<feature type="compositionally biased region" description="Polar residues" evidence="5">
    <location>
        <begin position="2643"/>
        <end position="2653"/>
    </location>
</feature>
<protein>
    <recommendedName>
        <fullName evidence="8">Protein phosphatase 1 regulatory subunit 37</fullName>
    </recommendedName>
</protein>
<feature type="compositionally biased region" description="Pro residues" evidence="5">
    <location>
        <begin position="1882"/>
        <end position="1896"/>
    </location>
</feature>
<keyword evidence="7" id="KW-1185">Reference proteome</keyword>
<feature type="compositionally biased region" description="Low complexity" evidence="5">
    <location>
        <begin position="304"/>
        <end position="348"/>
    </location>
</feature>
<feature type="compositionally biased region" description="Basic and acidic residues" evidence="5">
    <location>
        <begin position="438"/>
        <end position="447"/>
    </location>
</feature>
<keyword evidence="1" id="KW-0433">Leucine-rich repeat</keyword>
<dbReference type="PANTHER" id="PTHR24112:SF9">
    <property type="entry name" value="PROTEIN PHOSPHATASE 1 REGULATORY SUBUNIT 37"/>
    <property type="match status" value="1"/>
</dbReference>
<feature type="compositionally biased region" description="Gly residues" evidence="5">
    <location>
        <begin position="2476"/>
        <end position="2490"/>
    </location>
</feature>
<evidence type="ECO:0000256" key="4">
    <source>
        <dbReference type="SAM" id="Coils"/>
    </source>
</evidence>
<feature type="compositionally biased region" description="Acidic residues" evidence="5">
    <location>
        <begin position="140"/>
        <end position="151"/>
    </location>
</feature>
<proteinExistence type="inferred from homology"/>
<feature type="compositionally biased region" description="Low complexity" evidence="5">
    <location>
        <begin position="7"/>
        <end position="23"/>
    </location>
</feature>
<feature type="compositionally biased region" description="Low complexity" evidence="5">
    <location>
        <begin position="212"/>
        <end position="226"/>
    </location>
</feature>
<feature type="region of interest" description="Disordered" evidence="5">
    <location>
        <begin position="1565"/>
        <end position="1615"/>
    </location>
</feature>
<dbReference type="SUPFAM" id="SSF52047">
    <property type="entry name" value="RNI-like"/>
    <property type="match status" value="2"/>
</dbReference>
<feature type="compositionally biased region" description="Basic residues" evidence="5">
    <location>
        <begin position="2628"/>
        <end position="2640"/>
    </location>
</feature>
<feature type="region of interest" description="Disordered" evidence="5">
    <location>
        <begin position="175"/>
        <end position="194"/>
    </location>
</feature>
<feature type="compositionally biased region" description="Low complexity" evidence="5">
    <location>
        <begin position="2495"/>
        <end position="2505"/>
    </location>
</feature>
<feature type="compositionally biased region" description="Low complexity" evidence="5">
    <location>
        <begin position="1357"/>
        <end position="1366"/>
    </location>
</feature>
<feature type="compositionally biased region" description="Polar residues" evidence="5">
    <location>
        <begin position="1580"/>
        <end position="1595"/>
    </location>
</feature>
<feature type="compositionally biased region" description="Polar residues" evidence="5">
    <location>
        <begin position="2303"/>
        <end position="2320"/>
    </location>
</feature>
<feature type="coiled-coil region" evidence="4">
    <location>
        <begin position="1456"/>
        <end position="1483"/>
    </location>
</feature>